<protein>
    <submittedName>
        <fullName evidence="1">Uncharacterized protein</fullName>
    </submittedName>
</protein>
<comment type="caution">
    <text evidence="1">The sequence shown here is derived from an EMBL/GenBank/DDBJ whole genome shotgun (WGS) entry which is preliminary data.</text>
</comment>
<evidence type="ECO:0000313" key="1">
    <source>
        <dbReference type="EMBL" id="OLV94505.1"/>
    </source>
</evidence>
<reference evidence="1" key="1">
    <citation type="submission" date="2013-09" db="EMBL/GenBank/DDBJ databases">
        <title>Salmonella enterica subsp. IIIa serovar 18:z4:z23:-.</title>
        <authorList>
            <person name="Chen Y."/>
            <person name="Li C."/>
            <person name="Mcdermott P."/>
            <person name="Zhao S."/>
        </authorList>
    </citation>
    <scope>NUCLEOTIDE SEQUENCE [LARGE SCALE GENOMIC DNA]</scope>
    <source>
        <strain evidence="1">N26626</strain>
    </source>
</reference>
<dbReference type="AlphaFoldDB" id="A0A3S5YF07"/>
<name>A0A3S5YF07_SALER</name>
<sequence>MSVKFTFQFIAMEMIVQRNTVSQGTIPKRLEYL</sequence>
<dbReference type="Proteomes" id="UP000868500">
    <property type="component" value="Unassembled WGS sequence"/>
</dbReference>
<accession>A0A3S5YF07</accession>
<organism evidence="1">
    <name type="scientific">Salmonella enterica subsp. arizonae serovar 18:z4,z23:- str. CVM N26626</name>
    <dbReference type="NCBI Taxonomy" id="1395119"/>
    <lineage>
        <taxon>Bacteria</taxon>
        <taxon>Pseudomonadati</taxon>
        <taxon>Pseudomonadota</taxon>
        <taxon>Gammaproteobacteria</taxon>
        <taxon>Enterobacterales</taxon>
        <taxon>Enterobacteriaceae</taxon>
        <taxon>Salmonella</taxon>
    </lineage>
</organism>
<gene>
    <name evidence="1" type="ORF">P298_21330</name>
</gene>
<proteinExistence type="predicted"/>
<dbReference type="EMBL" id="AWRC01000050">
    <property type="protein sequence ID" value="OLV94505.1"/>
    <property type="molecule type" value="Genomic_DNA"/>
</dbReference>